<evidence type="ECO:0000256" key="8">
    <source>
        <dbReference type="ARBA" id="ARBA00023204"/>
    </source>
</evidence>
<dbReference type="Gene3D" id="3.20.20.150">
    <property type="entry name" value="Divalent-metal-dependent TIM barrel enzymes"/>
    <property type="match status" value="1"/>
</dbReference>
<evidence type="ECO:0000256" key="2">
    <source>
        <dbReference type="ARBA" id="ARBA00005340"/>
    </source>
</evidence>
<keyword evidence="10" id="KW-0255">Endonuclease</keyword>
<evidence type="ECO:0000313" key="11">
    <source>
        <dbReference type="Proteomes" id="UP000300879"/>
    </source>
</evidence>
<evidence type="ECO:0000256" key="4">
    <source>
        <dbReference type="ARBA" id="ARBA00022723"/>
    </source>
</evidence>
<evidence type="ECO:0000256" key="6">
    <source>
        <dbReference type="ARBA" id="ARBA00022801"/>
    </source>
</evidence>
<evidence type="ECO:0000256" key="5">
    <source>
        <dbReference type="ARBA" id="ARBA00022763"/>
    </source>
</evidence>
<dbReference type="InterPro" id="IPR013022">
    <property type="entry name" value="Xyl_isomerase-like_TIM-brl"/>
</dbReference>
<dbReference type="EMBL" id="CP040396">
    <property type="protein sequence ID" value="QCT02763.1"/>
    <property type="molecule type" value="Genomic_DNA"/>
</dbReference>
<keyword evidence="8" id="KW-0234">DNA repair</keyword>
<keyword evidence="7" id="KW-0862">Zinc</keyword>
<dbReference type="PANTHER" id="PTHR21445">
    <property type="entry name" value="ENDONUCLEASE IV ENDODEOXYRIBONUCLEASE IV"/>
    <property type="match status" value="1"/>
</dbReference>
<dbReference type="GO" id="GO:0003906">
    <property type="term" value="F:DNA-(apurinic or apyrimidinic site) endonuclease activity"/>
    <property type="evidence" value="ECO:0007669"/>
    <property type="project" value="TreeGrafter"/>
</dbReference>
<comment type="cofactor">
    <cofactor evidence="1">
        <name>Zn(2+)</name>
        <dbReference type="ChEBI" id="CHEBI:29105"/>
    </cofactor>
</comment>
<dbReference type="AlphaFoldDB" id="A0A4P8XKB0"/>
<keyword evidence="11" id="KW-1185">Reference proteome</keyword>
<comment type="similarity">
    <text evidence="2">Belongs to the AP endonuclease 2 family.</text>
</comment>
<dbReference type="GO" id="GO:0008270">
    <property type="term" value="F:zinc ion binding"/>
    <property type="evidence" value="ECO:0007669"/>
    <property type="project" value="InterPro"/>
</dbReference>
<dbReference type="Pfam" id="PF01261">
    <property type="entry name" value="AP_endonuc_2"/>
    <property type="match status" value="1"/>
</dbReference>
<dbReference type="Proteomes" id="UP000300879">
    <property type="component" value="Chromosome"/>
</dbReference>
<dbReference type="GO" id="GO:0008081">
    <property type="term" value="F:phosphoric diester hydrolase activity"/>
    <property type="evidence" value="ECO:0007669"/>
    <property type="project" value="TreeGrafter"/>
</dbReference>
<evidence type="ECO:0000313" key="10">
    <source>
        <dbReference type="EMBL" id="QCT02763.1"/>
    </source>
</evidence>
<dbReference type="RefSeq" id="WP_138225746.1">
    <property type="nucleotide sequence ID" value="NZ_CP040396.1"/>
</dbReference>
<dbReference type="PANTHER" id="PTHR21445:SF0">
    <property type="entry name" value="APURINIC-APYRIMIDINIC ENDONUCLEASE"/>
    <property type="match status" value="1"/>
</dbReference>
<dbReference type="GO" id="GO:0003677">
    <property type="term" value="F:DNA binding"/>
    <property type="evidence" value="ECO:0007669"/>
    <property type="project" value="InterPro"/>
</dbReference>
<dbReference type="SMART" id="SM00518">
    <property type="entry name" value="AP2Ec"/>
    <property type="match status" value="1"/>
</dbReference>
<evidence type="ECO:0000259" key="9">
    <source>
        <dbReference type="Pfam" id="PF01261"/>
    </source>
</evidence>
<gene>
    <name evidence="10" type="ORF">E6C60_2048</name>
</gene>
<dbReference type="PROSITE" id="PS00731">
    <property type="entry name" value="AP_NUCLEASE_F2_3"/>
    <property type="match status" value="1"/>
</dbReference>
<feature type="domain" description="Xylose isomerase-like TIM barrel" evidence="9">
    <location>
        <begin position="25"/>
        <end position="278"/>
    </location>
</feature>
<dbReference type="InterPro" id="IPR001719">
    <property type="entry name" value="AP_endonuc_2"/>
</dbReference>
<dbReference type="SUPFAM" id="SSF51658">
    <property type="entry name" value="Xylose isomerase-like"/>
    <property type="match status" value="1"/>
</dbReference>
<dbReference type="NCBIfam" id="TIGR00587">
    <property type="entry name" value="nfo"/>
    <property type="match status" value="1"/>
</dbReference>
<reference evidence="10 11" key="1">
    <citation type="submission" date="2019-05" db="EMBL/GenBank/DDBJ databases">
        <authorList>
            <person name="Chen C."/>
        </authorList>
    </citation>
    <scope>NUCLEOTIDE SEQUENCE [LARGE SCALE GENOMIC DNA]</scope>
    <source>
        <strain evidence="10 11">HB172198</strain>
    </source>
</reference>
<keyword evidence="4" id="KW-0479">Metal-binding</keyword>
<organism evidence="10 11">
    <name type="scientific">Paenibacillus algicola</name>
    <dbReference type="NCBI Taxonomy" id="2565926"/>
    <lineage>
        <taxon>Bacteria</taxon>
        <taxon>Bacillati</taxon>
        <taxon>Bacillota</taxon>
        <taxon>Bacilli</taxon>
        <taxon>Bacillales</taxon>
        <taxon>Paenibacillaceae</taxon>
        <taxon>Paenibacillus</taxon>
    </lineage>
</organism>
<name>A0A4P8XKB0_9BACL</name>
<evidence type="ECO:0000256" key="3">
    <source>
        <dbReference type="ARBA" id="ARBA00022722"/>
    </source>
</evidence>
<evidence type="ECO:0000256" key="7">
    <source>
        <dbReference type="ARBA" id="ARBA00022833"/>
    </source>
</evidence>
<keyword evidence="6" id="KW-0378">Hydrolase</keyword>
<dbReference type="InterPro" id="IPR036237">
    <property type="entry name" value="Xyl_isomerase-like_sf"/>
</dbReference>
<accession>A0A4P8XKB0</accession>
<protein>
    <submittedName>
        <fullName evidence="10">Apurinic endonuclease Apn1</fullName>
    </submittedName>
</protein>
<sequence>MNFTHTTPKVGGHVSTQGGYAAAARRALQMGGDAFQYFPKNPRRLHVKTPDFHDCLSCRAFCEEHGLVSVAHTPYPVNMAAGLLKGKEHYRLTVDCLINDLIIAEACGSLGIVVHFGHGSSQDQLTAYQNMIRCMNEVLREWNGQAKLLIENQAGDHGDMGITLEECVKVRELSSSPDQIGFCLDTCHWFASGQWQGENTAQLLKRGSELGYWESLALVHLNDSKYGAGSRKDRHERVGRGRIGKECLQSLLQSRELADKVFILETEKGEDGTHRQDIAKVRSWLN</sequence>
<dbReference type="InterPro" id="IPR018246">
    <property type="entry name" value="AP_endonuc_F2_Zn_BS"/>
</dbReference>
<dbReference type="GO" id="GO:0006284">
    <property type="term" value="P:base-excision repair"/>
    <property type="evidence" value="ECO:0007669"/>
    <property type="project" value="TreeGrafter"/>
</dbReference>
<evidence type="ECO:0000256" key="1">
    <source>
        <dbReference type="ARBA" id="ARBA00001947"/>
    </source>
</evidence>
<keyword evidence="3" id="KW-0540">Nuclease</keyword>
<dbReference type="PROSITE" id="PS00730">
    <property type="entry name" value="AP_NUCLEASE_F2_2"/>
    <property type="match status" value="1"/>
</dbReference>
<proteinExistence type="inferred from homology"/>
<dbReference type="OrthoDB" id="9805666at2"/>
<dbReference type="KEGG" id="palo:E6C60_2048"/>
<dbReference type="PROSITE" id="PS51432">
    <property type="entry name" value="AP_NUCLEASE_F2_4"/>
    <property type="match status" value="1"/>
</dbReference>
<keyword evidence="5" id="KW-0227">DNA damage</keyword>